<name>A0ACC2TC20_9FUNG</name>
<sequence>MCMESSKDNASQVKRVRNQYMKIFLFMALSESQERLVFINRKDYYKRLIQNIPDINQILTERKSWGKIAEFPIQGAKFDKEFPPLFGENKNKIEENPDFSGQQTNLSSRQAPAATVQTPASTQTVSQPPVGPPPAHLLAPGPQLAASHPPGSQGPPCNQSETLLKYSQSNKSLNTRENSETKITPPEEGGNNGSNFKNKFATNQLDANLQTTWAGSNSNQNNVLETKIDLEKELTHIPHLAPGQHEIIGSPQELPNQPQIAGEQEFGHLPKFQLLSLSSKLLGFPIPYFSLPIANLCTGKSTINKGSLLISPSQAPSNPRKMNHLIFTAVLTACLGIGGYQQGSEFFGPSPEGLGHDPHYNPGQLNSSHTGPWPPLVSLHSMLSIAMYTSMYYILTYFAGSFGRYNVHAKVFRWLMTIYPIITALTGFQFINLLPYMLQVVPTVLGYYKY</sequence>
<keyword evidence="2" id="KW-1185">Reference proteome</keyword>
<comment type="caution">
    <text evidence="1">The sequence shown here is derived from an EMBL/GenBank/DDBJ whole genome shotgun (WGS) entry which is preliminary data.</text>
</comment>
<dbReference type="EMBL" id="QTSX02003040">
    <property type="protein sequence ID" value="KAJ9072214.1"/>
    <property type="molecule type" value="Genomic_DNA"/>
</dbReference>
<evidence type="ECO:0000313" key="1">
    <source>
        <dbReference type="EMBL" id="KAJ9072214.1"/>
    </source>
</evidence>
<accession>A0ACC2TC20</accession>
<dbReference type="Proteomes" id="UP001165960">
    <property type="component" value="Unassembled WGS sequence"/>
</dbReference>
<protein>
    <submittedName>
        <fullName evidence="1">Uncharacterized protein</fullName>
    </submittedName>
</protein>
<reference evidence="1" key="1">
    <citation type="submission" date="2022-04" db="EMBL/GenBank/DDBJ databases">
        <title>Genome of the entomopathogenic fungus Entomophthora muscae.</title>
        <authorList>
            <person name="Elya C."/>
            <person name="Lovett B.R."/>
            <person name="Lee E."/>
            <person name="Macias A.M."/>
            <person name="Hajek A.E."/>
            <person name="De Bivort B.L."/>
            <person name="Kasson M.T."/>
            <person name="De Fine Licht H.H."/>
            <person name="Stajich J.E."/>
        </authorList>
    </citation>
    <scope>NUCLEOTIDE SEQUENCE</scope>
    <source>
        <strain evidence="1">Berkeley</strain>
    </source>
</reference>
<gene>
    <name evidence="1" type="ORF">DSO57_1029820</name>
</gene>
<proteinExistence type="predicted"/>
<evidence type="ECO:0000313" key="2">
    <source>
        <dbReference type="Proteomes" id="UP001165960"/>
    </source>
</evidence>
<organism evidence="1 2">
    <name type="scientific">Entomophthora muscae</name>
    <dbReference type="NCBI Taxonomy" id="34485"/>
    <lineage>
        <taxon>Eukaryota</taxon>
        <taxon>Fungi</taxon>
        <taxon>Fungi incertae sedis</taxon>
        <taxon>Zoopagomycota</taxon>
        <taxon>Entomophthoromycotina</taxon>
        <taxon>Entomophthoromycetes</taxon>
        <taxon>Entomophthorales</taxon>
        <taxon>Entomophthoraceae</taxon>
        <taxon>Entomophthora</taxon>
    </lineage>
</organism>